<comment type="caution">
    <text evidence="12">The sequence shown here is derived from an EMBL/GenBank/DDBJ whole genome shotgun (WGS) entry which is preliminary data.</text>
</comment>
<keyword evidence="13" id="KW-1185">Reference proteome</keyword>
<dbReference type="InterPro" id="IPR011322">
    <property type="entry name" value="N-reg_PII-like_a/b"/>
</dbReference>
<dbReference type="Pfam" id="PF00543">
    <property type="entry name" value="P-II"/>
    <property type="match status" value="1"/>
</dbReference>
<dbReference type="Gene3D" id="3.30.70.120">
    <property type="match status" value="1"/>
</dbReference>
<comment type="subunit">
    <text evidence="1">Homotrimer.</text>
</comment>
<evidence type="ECO:0000256" key="3">
    <source>
        <dbReference type="ARBA" id="ARBA00022553"/>
    </source>
</evidence>
<dbReference type="GO" id="GO:0006808">
    <property type="term" value="P:regulation of nitrogen utilization"/>
    <property type="evidence" value="ECO:0007669"/>
    <property type="project" value="InterPro"/>
</dbReference>
<dbReference type="FunFam" id="3.30.70.120:FF:000001">
    <property type="entry name" value="Nitrogen regulatory protein P-II"/>
    <property type="match status" value="1"/>
</dbReference>
<evidence type="ECO:0000256" key="9">
    <source>
        <dbReference type="PIRSR" id="PIRSR039144-50"/>
    </source>
</evidence>
<dbReference type="InterPro" id="IPR017918">
    <property type="entry name" value="N-reg_PII_CS"/>
</dbReference>
<organism evidence="12 13">
    <name type="scientific">Chelativorans petroleitrophicus</name>
    <dbReference type="NCBI Taxonomy" id="2975484"/>
    <lineage>
        <taxon>Bacteria</taxon>
        <taxon>Pseudomonadati</taxon>
        <taxon>Pseudomonadota</taxon>
        <taxon>Alphaproteobacteria</taxon>
        <taxon>Hyphomicrobiales</taxon>
        <taxon>Phyllobacteriaceae</taxon>
        <taxon>Chelativorans</taxon>
    </lineage>
</organism>
<proteinExistence type="inferred from homology"/>
<keyword evidence="7" id="KW-0535">Nitrogen fixation</keyword>
<dbReference type="GO" id="GO:0005829">
    <property type="term" value="C:cytosol"/>
    <property type="evidence" value="ECO:0007669"/>
    <property type="project" value="TreeGrafter"/>
</dbReference>
<evidence type="ECO:0000256" key="1">
    <source>
        <dbReference type="ARBA" id="ARBA00011233"/>
    </source>
</evidence>
<keyword evidence="6" id="KW-0804">Transcription</keyword>
<dbReference type="InterPro" id="IPR015867">
    <property type="entry name" value="N-reg_PII/ATP_PRibTrfase_C"/>
</dbReference>
<name>A0A9X2X5Y5_9HYPH</name>
<evidence type="ECO:0000256" key="11">
    <source>
        <dbReference type="RuleBase" id="RU003936"/>
    </source>
</evidence>
<evidence type="ECO:0000256" key="2">
    <source>
        <dbReference type="ARBA" id="ARBA00015681"/>
    </source>
</evidence>
<dbReference type="PRINTS" id="PR00340">
    <property type="entry name" value="PIIGLNB"/>
</dbReference>
<evidence type="ECO:0000256" key="5">
    <source>
        <dbReference type="ARBA" id="ARBA00023015"/>
    </source>
</evidence>
<gene>
    <name evidence="12" type="ORF">NYR54_00300</name>
</gene>
<sequence>MKLVMAIVKPFKLEAVREALTELGIQGLTVTEVKGYGRQKGHTEIYRGAEYAVSFLPKVKIEVAVASELAEKAVDAIARAAKTGQIGDGKIFVYSIENAVRIRTGETDADAL</sequence>
<dbReference type="AlphaFoldDB" id="A0A9X2X5Y5"/>
<dbReference type="PROSITE" id="PS00496">
    <property type="entry name" value="PII_GLNB_UMP"/>
    <property type="match status" value="1"/>
</dbReference>
<reference evidence="12" key="1">
    <citation type="submission" date="2022-08" db="EMBL/GenBank/DDBJ databases">
        <title>Chelativorans sichuanense sp. nov., a paraffin oil-degrading bacterium isolated from a mixture of oil-based drill cuttings and paddy soil.</title>
        <authorList>
            <person name="Yu J."/>
            <person name="Liu H."/>
            <person name="Chen Q."/>
        </authorList>
    </citation>
    <scope>NUCLEOTIDE SEQUENCE</scope>
    <source>
        <strain evidence="12">SCAU 2101</strain>
    </source>
</reference>
<keyword evidence="4" id="KW-0547">Nucleotide-binding</keyword>
<dbReference type="InterPro" id="IPR002187">
    <property type="entry name" value="N-reg_PII"/>
</dbReference>
<evidence type="ECO:0000256" key="10">
    <source>
        <dbReference type="PIRSR" id="PIRSR602187-50"/>
    </source>
</evidence>
<dbReference type="PIRSF" id="PIRSF039144">
    <property type="entry name" value="GlnB"/>
    <property type="match status" value="1"/>
</dbReference>
<feature type="modified residue" description="O-UMP-tyrosine" evidence="9">
    <location>
        <position position="51"/>
    </location>
</feature>
<keyword evidence="3 10" id="KW-0597">Phosphoprotein</keyword>
<dbReference type="PANTHER" id="PTHR30115:SF11">
    <property type="entry name" value="NITROGEN REGULATORY PROTEIN P-II HOMOLOG"/>
    <property type="match status" value="1"/>
</dbReference>
<evidence type="ECO:0000256" key="7">
    <source>
        <dbReference type="ARBA" id="ARBA00023231"/>
    </source>
</evidence>
<keyword evidence="5" id="KW-0805">Transcription regulation</keyword>
<accession>A0A9X2X5Y5</accession>
<dbReference type="GO" id="GO:0005524">
    <property type="term" value="F:ATP binding"/>
    <property type="evidence" value="ECO:0007669"/>
    <property type="project" value="TreeGrafter"/>
</dbReference>
<dbReference type="SMART" id="SM00938">
    <property type="entry name" value="P-II"/>
    <property type="match status" value="1"/>
</dbReference>
<dbReference type="PANTHER" id="PTHR30115">
    <property type="entry name" value="NITROGEN REGULATORY PROTEIN P-II"/>
    <property type="match status" value="1"/>
</dbReference>
<dbReference type="RefSeq" id="WP_261513346.1">
    <property type="nucleotide sequence ID" value="NZ_JAODNV010000001.1"/>
</dbReference>
<dbReference type="GO" id="GO:0030234">
    <property type="term" value="F:enzyme regulator activity"/>
    <property type="evidence" value="ECO:0007669"/>
    <property type="project" value="InterPro"/>
</dbReference>
<comment type="function">
    <text evidence="8">In nitrogen-limiting conditions, when the ratio of Gln to 2-ketoglutarate decreases, P-II is uridylylated to P-II-UMP. P-II-UMP allows the deadenylation of glutamine synthetase (GS), thus activating the enzyme. Conversely, in nitrogen excess P-II is deuridylated and promotes the adenylation of GS. P-II indirectly controls the transcription of the GS gene (glnA). P-II prevents NR-II-catalyzed conversion of NR-I to NR-I-phosphate, the transcriptional activator of glnA. When P-II is uridylylated to P-II-UMP, these events are reversed.</text>
</comment>
<evidence type="ECO:0000313" key="13">
    <source>
        <dbReference type="Proteomes" id="UP001149009"/>
    </source>
</evidence>
<dbReference type="InterPro" id="IPR002332">
    <property type="entry name" value="N-reg_PII_urydylation_site"/>
</dbReference>
<evidence type="ECO:0000256" key="8">
    <source>
        <dbReference type="ARBA" id="ARBA00025238"/>
    </source>
</evidence>
<evidence type="ECO:0000256" key="6">
    <source>
        <dbReference type="ARBA" id="ARBA00023163"/>
    </source>
</evidence>
<protein>
    <recommendedName>
        <fullName evidence="2">Nitrogen regulatory protein P-II</fullName>
    </recommendedName>
</protein>
<dbReference type="PROSITE" id="PS00638">
    <property type="entry name" value="PII_GLNB_CTER"/>
    <property type="match status" value="1"/>
</dbReference>
<evidence type="ECO:0000256" key="4">
    <source>
        <dbReference type="ARBA" id="ARBA00022741"/>
    </source>
</evidence>
<comment type="similarity">
    <text evidence="11">Belongs to the P(II) protein family.</text>
</comment>
<dbReference type="SUPFAM" id="SSF54913">
    <property type="entry name" value="GlnB-like"/>
    <property type="match status" value="1"/>
</dbReference>
<evidence type="ECO:0000313" key="12">
    <source>
        <dbReference type="EMBL" id="MCT8988739.1"/>
    </source>
</evidence>
<dbReference type="PROSITE" id="PS51343">
    <property type="entry name" value="PII_GLNB_DOM"/>
    <property type="match status" value="1"/>
</dbReference>
<dbReference type="EMBL" id="JAODNV010000001">
    <property type="protein sequence ID" value="MCT8988739.1"/>
    <property type="molecule type" value="Genomic_DNA"/>
</dbReference>
<dbReference type="Proteomes" id="UP001149009">
    <property type="component" value="Unassembled WGS sequence"/>
</dbReference>